<evidence type="ECO:0000313" key="6">
    <source>
        <dbReference type="Proteomes" id="UP001217089"/>
    </source>
</evidence>
<gene>
    <name evidence="5" type="ORF">KUTeg_013177</name>
</gene>
<feature type="non-terminal residue" evidence="5">
    <location>
        <position position="113"/>
    </location>
</feature>
<dbReference type="PANTHER" id="PTHR11306:SF68">
    <property type="entry name" value="NPC INTRACELLULAR CHOLESTEROL TRANSPORTER 2"/>
    <property type="match status" value="1"/>
</dbReference>
<evidence type="ECO:0000256" key="2">
    <source>
        <dbReference type="ARBA" id="ARBA00006370"/>
    </source>
</evidence>
<keyword evidence="3" id="KW-0964">Secreted</keyword>
<dbReference type="Gene3D" id="2.60.40.770">
    <property type="match status" value="1"/>
</dbReference>
<dbReference type="EMBL" id="JARBDR010000657">
    <property type="protein sequence ID" value="KAJ8308303.1"/>
    <property type="molecule type" value="Genomic_DNA"/>
</dbReference>
<dbReference type="Pfam" id="PF02221">
    <property type="entry name" value="E1_DerP2_DerF2"/>
    <property type="match status" value="1"/>
</dbReference>
<dbReference type="InterPro" id="IPR039670">
    <property type="entry name" value="NPC2-like"/>
</dbReference>
<dbReference type="SUPFAM" id="SSF81296">
    <property type="entry name" value="E set domains"/>
    <property type="match status" value="1"/>
</dbReference>
<dbReference type="SMART" id="SM00737">
    <property type="entry name" value="ML"/>
    <property type="match status" value="1"/>
</dbReference>
<evidence type="ECO:0000256" key="3">
    <source>
        <dbReference type="ARBA" id="ARBA00022525"/>
    </source>
</evidence>
<comment type="similarity">
    <text evidence="2">Belongs to the NPC2 family.</text>
</comment>
<dbReference type="InterPro" id="IPR014756">
    <property type="entry name" value="Ig_E-set"/>
</dbReference>
<protein>
    <recommendedName>
        <fullName evidence="4">MD-2-related lipid-recognition domain-containing protein</fullName>
    </recommendedName>
</protein>
<accession>A0ABQ9ESX7</accession>
<evidence type="ECO:0000256" key="1">
    <source>
        <dbReference type="ARBA" id="ARBA00004613"/>
    </source>
</evidence>
<reference evidence="5 6" key="1">
    <citation type="submission" date="2022-12" db="EMBL/GenBank/DDBJ databases">
        <title>Chromosome-level genome of Tegillarca granosa.</title>
        <authorList>
            <person name="Kim J."/>
        </authorList>
    </citation>
    <scope>NUCLEOTIDE SEQUENCE [LARGE SCALE GENOMIC DNA]</scope>
    <source>
        <strain evidence="5">Teg-2019</strain>
        <tissue evidence="5">Adductor muscle</tissue>
    </source>
</reference>
<comment type="caution">
    <text evidence="5">The sequence shown here is derived from an EMBL/GenBank/DDBJ whole genome shotgun (WGS) entry which is preliminary data.</text>
</comment>
<evidence type="ECO:0000259" key="4">
    <source>
        <dbReference type="SMART" id="SM00737"/>
    </source>
</evidence>
<dbReference type="Proteomes" id="UP001217089">
    <property type="component" value="Unassembled WGS sequence"/>
</dbReference>
<sequence>MKVATVRYTFGRGLDNQYNKAPSNIKSVNISPCSDNPCIFHHNTTVKVEVTFTAQMNSSSLKAQIYGIVAGIPVSFPMPNPDGCNKSGIACPISQGSEYTYQSVFNVIPSYPD</sequence>
<proteinExistence type="inferred from homology"/>
<name>A0ABQ9ESX7_TEGGR</name>
<dbReference type="InterPro" id="IPR003172">
    <property type="entry name" value="ML_dom"/>
</dbReference>
<comment type="subcellular location">
    <subcellularLocation>
        <location evidence="1">Secreted</location>
    </subcellularLocation>
</comment>
<keyword evidence="6" id="KW-1185">Reference proteome</keyword>
<organism evidence="5 6">
    <name type="scientific">Tegillarca granosa</name>
    <name type="common">Malaysian cockle</name>
    <name type="synonym">Anadara granosa</name>
    <dbReference type="NCBI Taxonomy" id="220873"/>
    <lineage>
        <taxon>Eukaryota</taxon>
        <taxon>Metazoa</taxon>
        <taxon>Spiralia</taxon>
        <taxon>Lophotrochozoa</taxon>
        <taxon>Mollusca</taxon>
        <taxon>Bivalvia</taxon>
        <taxon>Autobranchia</taxon>
        <taxon>Pteriomorphia</taxon>
        <taxon>Arcoida</taxon>
        <taxon>Arcoidea</taxon>
        <taxon>Arcidae</taxon>
        <taxon>Tegillarca</taxon>
    </lineage>
</organism>
<dbReference type="PANTHER" id="PTHR11306">
    <property type="entry name" value="NIEMANN PICK TYPE C2 PROTEIN NPC2-RELATED"/>
    <property type="match status" value="1"/>
</dbReference>
<evidence type="ECO:0000313" key="5">
    <source>
        <dbReference type="EMBL" id="KAJ8308303.1"/>
    </source>
</evidence>
<feature type="domain" description="MD-2-related lipid-recognition" evidence="4">
    <location>
        <begin position="14"/>
        <end position="113"/>
    </location>
</feature>